<reference evidence="2 3" key="1">
    <citation type="submission" date="2016-12" db="EMBL/GenBank/DDBJ databases">
        <title>The genomes of Aspergillus section Nigri reveals drivers in fungal speciation.</title>
        <authorList>
            <consortium name="DOE Joint Genome Institute"/>
            <person name="Vesth T.C."/>
            <person name="Nybo J."/>
            <person name="Theobald S."/>
            <person name="Brandl J."/>
            <person name="Frisvad J.C."/>
            <person name="Nielsen K.F."/>
            <person name="Lyhne E.K."/>
            <person name="Kogle M.E."/>
            <person name="Kuo A."/>
            <person name="Riley R."/>
            <person name="Clum A."/>
            <person name="Nolan M."/>
            <person name="Lipzen A."/>
            <person name="Salamov A."/>
            <person name="Henrissat B."/>
            <person name="Wiebenga A."/>
            <person name="De Vries R.P."/>
            <person name="Grigoriev I.V."/>
            <person name="Mortensen U.H."/>
            <person name="Andersen M.R."/>
            <person name="Baker S.E."/>
        </authorList>
    </citation>
    <scope>NUCLEOTIDE SEQUENCE [LARGE SCALE GENOMIC DNA]</scope>
    <source>
        <strain evidence="2 3">CBS 115572</strain>
    </source>
</reference>
<feature type="compositionally biased region" description="Basic residues" evidence="1">
    <location>
        <begin position="16"/>
        <end position="25"/>
    </location>
</feature>
<name>A0A317V5R4_9EURO</name>
<protein>
    <submittedName>
        <fullName evidence="2">Uncharacterized protein</fullName>
    </submittedName>
</protein>
<evidence type="ECO:0000313" key="3">
    <source>
        <dbReference type="Proteomes" id="UP000246702"/>
    </source>
</evidence>
<dbReference type="RefSeq" id="XP_025462482.1">
    <property type="nucleotide sequence ID" value="XM_025606708.1"/>
</dbReference>
<dbReference type="GeneID" id="37108851"/>
<sequence length="229" mass="24941">MNAASRPRSNDYHSSIPHHRARISQHSKLDKSTVGLIVLIRPVSRDSRSSRLPHQVLHQCQLYILGVVHQFGNIPSTDNLVVYNLTSSSLQVIIVTMSGSQASSSYPTHGYFHTFNDHNASISSADGNSMLASHGTETYSGLMGGPSPMQAPCDLTTVFYNSNSIPQYRGAYFCEGPGASYVTSLDYRSLVEAQSMQHQQLPTASGFVNNIATPPSSRRRANDIVAGTR</sequence>
<feature type="compositionally biased region" description="Polar residues" evidence="1">
    <location>
        <begin position="206"/>
        <end position="216"/>
    </location>
</feature>
<proteinExistence type="predicted"/>
<dbReference type="Proteomes" id="UP000246702">
    <property type="component" value="Unassembled WGS sequence"/>
</dbReference>
<organism evidence="2 3">
    <name type="scientific">Aspergillus sclerotioniger CBS 115572</name>
    <dbReference type="NCBI Taxonomy" id="1450535"/>
    <lineage>
        <taxon>Eukaryota</taxon>
        <taxon>Fungi</taxon>
        <taxon>Dikarya</taxon>
        <taxon>Ascomycota</taxon>
        <taxon>Pezizomycotina</taxon>
        <taxon>Eurotiomycetes</taxon>
        <taxon>Eurotiomycetidae</taxon>
        <taxon>Eurotiales</taxon>
        <taxon>Aspergillaceae</taxon>
        <taxon>Aspergillus</taxon>
        <taxon>Aspergillus subgen. Circumdati</taxon>
    </lineage>
</organism>
<evidence type="ECO:0000313" key="2">
    <source>
        <dbReference type="EMBL" id="PWY69654.1"/>
    </source>
</evidence>
<dbReference type="EMBL" id="MSFK01000041">
    <property type="protein sequence ID" value="PWY69654.1"/>
    <property type="molecule type" value="Genomic_DNA"/>
</dbReference>
<feature type="region of interest" description="Disordered" evidence="1">
    <location>
        <begin position="206"/>
        <end position="229"/>
    </location>
</feature>
<feature type="region of interest" description="Disordered" evidence="1">
    <location>
        <begin position="1"/>
        <end position="28"/>
    </location>
</feature>
<comment type="caution">
    <text evidence="2">The sequence shown here is derived from an EMBL/GenBank/DDBJ whole genome shotgun (WGS) entry which is preliminary data.</text>
</comment>
<dbReference type="AlphaFoldDB" id="A0A317V5R4"/>
<evidence type="ECO:0000256" key="1">
    <source>
        <dbReference type="SAM" id="MobiDB-lite"/>
    </source>
</evidence>
<accession>A0A317V5R4</accession>
<keyword evidence="3" id="KW-1185">Reference proteome</keyword>
<gene>
    <name evidence="2" type="ORF">BO94DRAFT_294847</name>
</gene>